<reference evidence="5" key="1">
    <citation type="submission" date="2021-05" db="EMBL/GenBank/DDBJ databases">
        <authorList>
            <person name="Tanabe Y."/>
        </authorList>
    </citation>
    <scope>NUCLEOTIDE SEQUENCE</scope>
    <source>
        <strain evidence="5">BOTRYCO-1</strain>
    </source>
</reference>
<dbReference type="Pfam" id="PF00293">
    <property type="entry name" value="NUDIX"/>
    <property type="match status" value="1"/>
</dbReference>
<dbReference type="PANTHER" id="PTHR43046:SF12">
    <property type="entry name" value="GDP-MANNOSE MANNOSYL HYDROLASE"/>
    <property type="match status" value="1"/>
</dbReference>
<dbReference type="PROSITE" id="PS51462">
    <property type="entry name" value="NUDIX"/>
    <property type="match status" value="1"/>
</dbReference>
<keyword evidence="3" id="KW-0460">Magnesium</keyword>
<dbReference type="Gene3D" id="3.90.79.10">
    <property type="entry name" value="Nucleoside Triphosphate Pyrophosphohydrolase"/>
    <property type="match status" value="1"/>
</dbReference>
<dbReference type="Proteomes" id="UP001161064">
    <property type="component" value="Unassembled WGS sequence"/>
</dbReference>
<keyword evidence="6" id="KW-1185">Reference proteome</keyword>
<dbReference type="RefSeq" id="WP_284360422.1">
    <property type="nucleotide sequence ID" value="NZ_BPFZ01000010.1"/>
</dbReference>
<dbReference type="PANTHER" id="PTHR43046">
    <property type="entry name" value="GDP-MANNOSE MANNOSYL HYDROLASE"/>
    <property type="match status" value="1"/>
</dbReference>
<dbReference type="SUPFAM" id="SSF55811">
    <property type="entry name" value="Nudix"/>
    <property type="match status" value="1"/>
</dbReference>
<dbReference type="InterPro" id="IPR000086">
    <property type="entry name" value="NUDIX_hydrolase_dom"/>
</dbReference>
<keyword evidence="2" id="KW-0378">Hydrolase</keyword>
<sequence>MLKSLTTTAFQTWFRLVRGTTLGVRILALDGDNRVCLVRHTYIPGWHLPGGGVERGESGLDAAIKEAREEAGLIVEPVQFELRSIHTNFAHFKGDHILLYRAHSWTNMPTNRAHEIAEYGFFALSDLPLGTTQGTKNRLAEAAGAPISPIW</sequence>
<feature type="domain" description="Nudix hydrolase" evidence="4">
    <location>
        <begin position="19"/>
        <end position="145"/>
    </location>
</feature>
<evidence type="ECO:0000313" key="6">
    <source>
        <dbReference type="Proteomes" id="UP001161064"/>
    </source>
</evidence>
<comment type="cofactor">
    <cofactor evidence="1">
        <name>Mg(2+)</name>
        <dbReference type="ChEBI" id="CHEBI:18420"/>
    </cofactor>
</comment>
<evidence type="ECO:0000256" key="1">
    <source>
        <dbReference type="ARBA" id="ARBA00001946"/>
    </source>
</evidence>
<evidence type="ECO:0000313" key="5">
    <source>
        <dbReference type="EMBL" id="GIU67497.1"/>
    </source>
</evidence>
<protein>
    <submittedName>
        <fullName evidence="5">DNA mismatch repair protein MutT</fullName>
    </submittedName>
</protein>
<reference evidence="5" key="2">
    <citation type="journal article" date="2023" name="ISME Commun">
        <title>Characterization of a bloom-associated alphaproteobacterial lineage, 'Candidatus Phycosocius': insights into freshwater algal-bacterial interactions.</title>
        <authorList>
            <person name="Tanabe Y."/>
            <person name="Yamaguchi H."/>
            <person name="Yoshida M."/>
            <person name="Kai A."/>
            <person name="Okazaki Y."/>
        </authorList>
    </citation>
    <scope>NUCLEOTIDE SEQUENCE</scope>
    <source>
        <strain evidence="5">BOTRYCO-1</strain>
    </source>
</reference>
<accession>A0ABQ4PWX5</accession>
<organism evidence="5 6">
    <name type="scientific">Candidatus Phycosocius spiralis</name>
    <dbReference type="NCBI Taxonomy" id="2815099"/>
    <lineage>
        <taxon>Bacteria</taxon>
        <taxon>Pseudomonadati</taxon>
        <taxon>Pseudomonadota</taxon>
        <taxon>Alphaproteobacteria</taxon>
        <taxon>Caulobacterales</taxon>
        <taxon>Caulobacterales incertae sedis</taxon>
        <taxon>Candidatus Phycosocius</taxon>
    </lineage>
</organism>
<comment type="caution">
    <text evidence="5">The sequence shown here is derived from an EMBL/GenBank/DDBJ whole genome shotgun (WGS) entry which is preliminary data.</text>
</comment>
<name>A0ABQ4PWX5_9PROT</name>
<evidence type="ECO:0000256" key="2">
    <source>
        <dbReference type="ARBA" id="ARBA00022801"/>
    </source>
</evidence>
<evidence type="ECO:0000256" key="3">
    <source>
        <dbReference type="ARBA" id="ARBA00022842"/>
    </source>
</evidence>
<dbReference type="InterPro" id="IPR015797">
    <property type="entry name" value="NUDIX_hydrolase-like_dom_sf"/>
</dbReference>
<dbReference type="InterPro" id="IPR020476">
    <property type="entry name" value="Nudix_hydrolase"/>
</dbReference>
<proteinExistence type="predicted"/>
<dbReference type="EMBL" id="BPFZ01000010">
    <property type="protein sequence ID" value="GIU67497.1"/>
    <property type="molecule type" value="Genomic_DNA"/>
</dbReference>
<gene>
    <name evidence="5" type="ORF">PsB1_1651</name>
</gene>
<evidence type="ECO:0000259" key="4">
    <source>
        <dbReference type="PROSITE" id="PS51462"/>
    </source>
</evidence>
<dbReference type="PRINTS" id="PR00502">
    <property type="entry name" value="NUDIXFAMILY"/>
</dbReference>